<accession>D1PX06</accession>
<dbReference type="EMBL" id="ACKS01000066">
    <property type="protein sequence ID" value="EFA44055.1"/>
    <property type="molecule type" value="Genomic_DNA"/>
</dbReference>
<evidence type="ECO:0000256" key="1">
    <source>
        <dbReference type="SAM" id="MobiDB-lite"/>
    </source>
</evidence>
<dbReference type="eggNOG" id="COG1399">
    <property type="taxonomic scope" value="Bacteria"/>
</dbReference>
<reference evidence="2 3" key="1">
    <citation type="submission" date="2009-10" db="EMBL/GenBank/DDBJ databases">
        <authorList>
            <person name="Qin X."/>
            <person name="Bachman B."/>
            <person name="Battles P."/>
            <person name="Bell A."/>
            <person name="Bess C."/>
            <person name="Bickham C."/>
            <person name="Chaboub L."/>
            <person name="Chen D."/>
            <person name="Coyle M."/>
            <person name="Deiros D.R."/>
            <person name="Dinh H."/>
            <person name="Forbes L."/>
            <person name="Fowler G."/>
            <person name="Francisco L."/>
            <person name="Fu Q."/>
            <person name="Gubbala S."/>
            <person name="Hale W."/>
            <person name="Han Y."/>
            <person name="Hemphill L."/>
            <person name="Highlander S.K."/>
            <person name="Hirani K."/>
            <person name="Hogues M."/>
            <person name="Jackson L."/>
            <person name="Jakkamsetti A."/>
            <person name="Javaid M."/>
            <person name="Jiang H."/>
            <person name="Korchina V."/>
            <person name="Kovar C."/>
            <person name="Lara F."/>
            <person name="Lee S."/>
            <person name="Mata R."/>
            <person name="Mathew T."/>
            <person name="Moen C."/>
            <person name="Morales K."/>
            <person name="Munidasa M."/>
            <person name="Nazareth L."/>
            <person name="Ngo R."/>
            <person name="Nguyen L."/>
            <person name="Okwuonu G."/>
            <person name="Ongeri F."/>
            <person name="Patil S."/>
            <person name="Petrosino J."/>
            <person name="Pham C."/>
            <person name="Pham P."/>
            <person name="Pu L.-L."/>
            <person name="Puazo M."/>
            <person name="Raj R."/>
            <person name="Reid J."/>
            <person name="Rouhana J."/>
            <person name="Saada N."/>
            <person name="Shang Y."/>
            <person name="Simmons D."/>
            <person name="Thornton R."/>
            <person name="Warren J."/>
            <person name="Weissenberger G."/>
            <person name="Zhang J."/>
            <person name="Zhang L."/>
            <person name="Zhou C."/>
            <person name="Zhu D."/>
            <person name="Muzny D."/>
            <person name="Worley K."/>
            <person name="Gibbs R."/>
        </authorList>
    </citation>
    <scope>NUCLEOTIDE SEQUENCE [LARGE SCALE GENOMIC DNA]</scope>
    <source>
        <strain evidence="2 3">DSM 17361</strain>
    </source>
</reference>
<dbReference type="Pfam" id="PF02620">
    <property type="entry name" value="YceD"/>
    <property type="match status" value="1"/>
</dbReference>
<dbReference type="Proteomes" id="UP000003160">
    <property type="component" value="Unassembled WGS sequence"/>
</dbReference>
<name>D1PX06_9BACT</name>
<organism evidence="2 3">
    <name type="scientific">Hallella bergensis DSM 17361</name>
    <dbReference type="NCBI Taxonomy" id="585502"/>
    <lineage>
        <taxon>Bacteria</taxon>
        <taxon>Pseudomonadati</taxon>
        <taxon>Bacteroidota</taxon>
        <taxon>Bacteroidia</taxon>
        <taxon>Bacteroidales</taxon>
        <taxon>Prevotellaceae</taxon>
        <taxon>Hallella</taxon>
    </lineage>
</organism>
<dbReference type="InterPro" id="IPR003772">
    <property type="entry name" value="YceD"/>
</dbReference>
<gene>
    <name evidence="2" type="ORF">HMPREF0645_1491</name>
</gene>
<comment type="caution">
    <text evidence="2">The sequence shown here is derived from an EMBL/GenBank/DDBJ whole genome shotgun (WGS) entry which is preliminary data.</text>
</comment>
<evidence type="ECO:0000313" key="3">
    <source>
        <dbReference type="Proteomes" id="UP000003160"/>
    </source>
</evidence>
<keyword evidence="3" id="KW-1185">Reference proteome</keyword>
<feature type="region of interest" description="Disordered" evidence="1">
    <location>
        <begin position="175"/>
        <end position="201"/>
    </location>
</feature>
<dbReference type="HOGENOM" id="CLU_094155_0_0_10"/>
<proteinExistence type="predicted"/>
<protein>
    <recommendedName>
        <fullName evidence="4">ACR, COG1399</fullName>
    </recommendedName>
</protein>
<evidence type="ECO:0000313" key="2">
    <source>
        <dbReference type="EMBL" id="EFA44055.1"/>
    </source>
</evidence>
<dbReference type="AlphaFoldDB" id="D1PX06"/>
<evidence type="ECO:0008006" key="4">
    <source>
        <dbReference type="Google" id="ProtNLM"/>
    </source>
</evidence>
<sequence length="201" mass="22737">MFLELFSLFNDLLSEKISNFAAQSVDMSNLEQFKIDLKRLGEGGEVFEFDLDDSYFEAIQAPMVRSGRLHTTLSIQYVEGFYNLVFHTEGSVVVPCDLCLDDMNQEIVTDDCLSAQLGEGNSEDDDLVTVNEREGILDVSWYIYEFIELSIPIRHVHAPGKCNPAMMKLLKEHSTVRSGDGDEGKPVDSRWEALSKLKNKE</sequence>